<name>A0A1J0GV82_9CAUD</name>
<organism evidence="1 2">
    <name type="scientific">Vibrio phage vB_VspP_pVa5</name>
    <dbReference type="NCBI Taxonomy" id="1913109"/>
    <lineage>
        <taxon>Viruses</taxon>
        <taxon>Duplodnaviria</taxon>
        <taxon>Heunggongvirae</taxon>
        <taxon>Uroviricota</taxon>
        <taxon>Caudoviricetes</taxon>
        <taxon>Schitoviridae</taxon>
        <taxon>Pontosvirinae</taxon>
        <taxon>Galateavirus</taxon>
        <taxon>Galateavirus PVA5</taxon>
    </lineage>
</organism>
<protein>
    <submittedName>
        <fullName evidence="1">Uncharacterized protein</fullName>
    </submittedName>
</protein>
<evidence type="ECO:0000313" key="1">
    <source>
        <dbReference type="EMBL" id="APC46086.1"/>
    </source>
</evidence>
<accession>A0A1J0GV82</accession>
<dbReference type="Proteomes" id="UP000225978">
    <property type="component" value="Segment"/>
</dbReference>
<sequence length="85" mass="10037">MHRLWQDPADDMYFRTVGEVQRLPKPEDEYHYRCNPTIWCETVEDAFAETPMVKNYQAIREIGAYNLIAEGNTLDELKLIMLLES</sequence>
<reference evidence="1 2" key="1">
    <citation type="journal article" date="2017" name="Viruses">
        <title>Stumbling across the Same Phage: Comparative Genomics of Widespread Temperate Phages Infecting the Fish Pathogen Vibrio anguillarum.</title>
        <authorList>
            <person name="Kalatzis P.G."/>
            <person name="Rorbo N.I."/>
            <person name="Castillo D."/>
            <person name="Mauritzen J.J."/>
            <person name="Jorgensen J."/>
            <person name="Kokkari C."/>
            <person name="Zhang F."/>
            <person name="Katharios P."/>
            <person name="Middelboe M."/>
        </authorList>
    </citation>
    <scope>NUCLEOTIDE SEQUENCE [LARGE SCALE GENOMIC DNA]</scope>
</reference>
<evidence type="ECO:0000313" key="2">
    <source>
        <dbReference type="Proteomes" id="UP000225978"/>
    </source>
</evidence>
<gene>
    <name evidence="1" type="ORF">vBVspPpVa5_0095</name>
</gene>
<dbReference type="EMBL" id="KX889068">
    <property type="protein sequence ID" value="APC46086.1"/>
    <property type="molecule type" value="Genomic_DNA"/>
</dbReference>
<proteinExistence type="predicted"/>
<keyword evidence="2" id="KW-1185">Reference proteome</keyword>